<dbReference type="PANTHER" id="PTHR31900:SF34">
    <property type="entry name" value="EMB|CAB62440.1-RELATED"/>
    <property type="match status" value="1"/>
</dbReference>
<sequence>MIDQLPEALILKILSSLPTKTNGSHKNCWKSVPKFEFNSEDYESEHQTFPEVVSKSFFSSEAAVLDCFHLTCGSDQVDPMLYINWIDTAFARQLRTLVLDFISDDDEYFVFTSRLCNCDTLETLKLGSMIIVDVSSPGSMKSLKTLHTYAWYQNDESILNLLSSCRILEELVVGRSAEHTVSFFTIEVPSLKRLVIYDDNSCTEFFGYTIVAPSLCPQFSLNAPDLVEANIAGVSSGINESLASVSSLFLDLSPSETPSGCIFYQLVYLQIYTHEPDWYDLLTWMLERSPKLQVLKLVDVYIKFSSLFRLSQEYTKHRVSGWEWNKPKDIPECLLLHLDKI</sequence>
<dbReference type="Proteomes" id="UP000824890">
    <property type="component" value="Unassembled WGS sequence"/>
</dbReference>
<feature type="domain" description="F-box/LRR-repeat protein 15/At3g58940/PEG3-like LRR" evidence="1">
    <location>
        <begin position="84"/>
        <end position="199"/>
    </location>
</feature>
<evidence type="ECO:0000313" key="3">
    <source>
        <dbReference type="Proteomes" id="UP000824890"/>
    </source>
</evidence>
<dbReference type="EMBL" id="JAGKQM010000011">
    <property type="protein sequence ID" value="KAH0902398.1"/>
    <property type="molecule type" value="Genomic_DNA"/>
</dbReference>
<protein>
    <recommendedName>
        <fullName evidence="1">F-box/LRR-repeat protein 15/At3g58940/PEG3-like LRR domain-containing protein</fullName>
    </recommendedName>
</protein>
<gene>
    <name evidence="2" type="ORF">HID58_041901</name>
</gene>
<keyword evidence="3" id="KW-1185">Reference proteome</keyword>
<dbReference type="Gene3D" id="3.80.10.10">
    <property type="entry name" value="Ribonuclease Inhibitor"/>
    <property type="match status" value="1"/>
</dbReference>
<dbReference type="Pfam" id="PF24758">
    <property type="entry name" value="LRR_At5g56370"/>
    <property type="match status" value="1"/>
</dbReference>
<comment type="caution">
    <text evidence="2">The sequence shown here is derived from an EMBL/GenBank/DDBJ whole genome shotgun (WGS) entry which is preliminary data.</text>
</comment>
<proteinExistence type="predicted"/>
<evidence type="ECO:0000313" key="2">
    <source>
        <dbReference type="EMBL" id="KAH0902398.1"/>
    </source>
</evidence>
<dbReference type="InterPro" id="IPR032675">
    <property type="entry name" value="LRR_dom_sf"/>
</dbReference>
<organism evidence="2 3">
    <name type="scientific">Brassica napus</name>
    <name type="common">Rape</name>
    <dbReference type="NCBI Taxonomy" id="3708"/>
    <lineage>
        <taxon>Eukaryota</taxon>
        <taxon>Viridiplantae</taxon>
        <taxon>Streptophyta</taxon>
        <taxon>Embryophyta</taxon>
        <taxon>Tracheophyta</taxon>
        <taxon>Spermatophyta</taxon>
        <taxon>Magnoliopsida</taxon>
        <taxon>eudicotyledons</taxon>
        <taxon>Gunneridae</taxon>
        <taxon>Pentapetalae</taxon>
        <taxon>rosids</taxon>
        <taxon>malvids</taxon>
        <taxon>Brassicales</taxon>
        <taxon>Brassicaceae</taxon>
        <taxon>Brassiceae</taxon>
        <taxon>Brassica</taxon>
    </lineage>
</organism>
<accession>A0ABQ8BCE8</accession>
<evidence type="ECO:0000259" key="1">
    <source>
        <dbReference type="Pfam" id="PF24758"/>
    </source>
</evidence>
<dbReference type="SUPFAM" id="SSF52047">
    <property type="entry name" value="RNI-like"/>
    <property type="match status" value="1"/>
</dbReference>
<reference evidence="2 3" key="1">
    <citation type="submission" date="2021-05" db="EMBL/GenBank/DDBJ databases">
        <title>Genome Assembly of Synthetic Allotetraploid Brassica napus Reveals Homoeologous Exchanges between Subgenomes.</title>
        <authorList>
            <person name="Davis J.T."/>
        </authorList>
    </citation>
    <scope>NUCLEOTIDE SEQUENCE [LARGE SCALE GENOMIC DNA]</scope>
    <source>
        <strain evidence="3">cv. Da-Ae</strain>
        <tissue evidence="2">Seedling</tissue>
    </source>
</reference>
<dbReference type="PANTHER" id="PTHR31900">
    <property type="entry name" value="F-BOX/RNI SUPERFAMILY PROTEIN-RELATED"/>
    <property type="match status" value="1"/>
</dbReference>
<name>A0ABQ8BCE8_BRANA</name>
<dbReference type="InterPro" id="IPR055411">
    <property type="entry name" value="LRR_FXL15/At3g58940/PEG3-like"/>
</dbReference>
<dbReference type="InterPro" id="IPR050232">
    <property type="entry name" value="FBL13/AtMIF1-like"/>
</dbReference>